<name>A0A920CA79_9BACL</name>
<accession>A0A920CA79</accession>
<evidence type="ECO:0000313" key="2">
    <source>
        <dbReference type="Proteomes" id="UP000679779"/>
    </source>
</evidence>
<dbReference type="AlphaFoldDB" id="A0A920CA79"/>
<reference evidence="1" key="1">
    <citation type="submission" date="2021-03" db="EMBL/GenBank/DDBJ databases">
        <title>Antimicrobial resistance genes in bacteria isolated from Japanese honey, and their potential for conferring macrolide and lincosamide resistance in the American foulbrood pathogen Paenibacillus larvae.</title>
        <authorList>
            <person name="Okamoto M."/>
            <person name="Kumagai M."/>
            <person name="Kanamori H."/>
            <person name="Takamatsu D."/>
        </authorList>
    </citation>
    <scope>NUCLEOTIDE SEQUENCE</scope>
    <source>
        <strain evidence="1">J2TS6</strain>
    </source>
</reference>
<sequence>MNISKKIEVDKLRRNRSELFDKDVLHILNGQVMYEEFKKNRLMGDSDYAPFNEAMCVNATTDRIFDEEFINVRAAGHHESVEGYIEKVIAPLANLFNKEYKCIVLWFGEDMFCQMNQLTLLSYLEQSGYKGKVFLNRFREDEFKVHQTELKLGHYDSVYKEVLVNHTKPSNELIPVMYQAINIYLDMLNEDNEVVKYINKNRNLPTKELIKRLFERFPTVGYGDLQYMELIDKLR</sequence>
<evidence type="ECO:0008006" key="3">
    <source>
        <dbReference type="Google" id="ProtNLM"/>
    </source>
</evidence>
<dbReference type="Proteomes" id="UP000679779">
    <property type="component" value="Unassembled WGS sequence"/>
</dbReference>
<evidence type="ECO:0000313" key="1">
    <source>
        <dbReference type="EMBL" id="GIO29829.1"/>
    </source>
</evidence>
<keyword evidence="2" id="KW-1185">Reference proteome</keyword>
<organism evidence="1 2">
    <name type="scientific">Paenibacillus albilobatus</name>
    <dbReference type="NCBI Taxonomy" id="2716884"/>
    <lineage>
        <taxon>Bacteria</taxon>
        <taxon>Bacillati</taxon>
        <taxon>Bacillota</taxon>
        <taxon>Bacilli</taxon>
        <taxon>Bacillales</taxon>
        <taxon>Paenibacillaceae</taxon>
        <taxon>Paenibacillus</taxon>
    </lineage>
</organism>
<protein>
    <recommendedName>
        <fullName evidence="3">AraC family transcriptional regulator</fullName>
    </recommendedName>
</protein>
<comment type="caution">
    <text evidence="1">The sequence shown here is derived from an EMBL/GenBank/DDBJ whole genome shotgun (WGS) entry which is preliminary data.</text>
</comment>
<proteinExistence type="predicted"/>
<gene>
    <name evidence="1" type="ORF">J2TS6_09700</name>
</gene>
<dbReference type="EMBL" id="BORQ01000001">
    <property type="protein sequence ID" value="GIO29829.1"/>
    <property type="molecule type" value="Genomic_DNA"/>
</dbReference>